<evidence type="ECO:0000256" key="2">
    <source>
        <dbReference type="ARBA" id="ARBA00005528"/>
    </source>
</evidence>
<keyword evidence="7 10" id="KW-0949">S-adenosyl-L-methionine</keyword>
<dbReference type="AlphaFoldDB" id="A0A2W5SVB8"/>
<evidence type="ECO:0000256" key="3">
    <source>
        <dbReference type="ARBA" id="ARBA00022490"/>
    </source>
</evidence>
<dbReference type="PANTHER" id="PTHR30027">
    <property type="entry name" value="RIBOSOMAL RNA SMALL SUBUNIT METHYLTRANSFERASE E"/>
    <property type="match status" value="1"/>
</dbReference>
<accession>A0A2W5SVB8</accession>
<protein>
    <recommendedName>
        <fullName evidence="10">Ribosomal RNA small subunit methyltransferase E</fullName>
        <ecNumber evidence="10">2.1.1.193</ecNumber>
    </recommendedName>
</protein>
<dbReference type="GO" id="GO:0070475">
    <property type="term" value="P:rRNA base methylation"/>
    <property type="evidence" value="ECO:0007669"/>
    <property type="project" value="TreeGrafter"/>
</dbReference>
<evidence type="ECO:0000256" key="9">
    <source>
        <dbReference type="ARBA" id="ARBA00047944"/>
    </source>
</evidence>
<evidence type="ECO:0000256" key="4">
    <source>
        <dbReference type="ARBA" id="ARBA00022552"/>
    </source>
</evidence>
<comment type="caution">
    <text evidence="12">The sequence shown here is derived from an EMBL/GenBank/DDBJ whole genome shotgun (WGS) entry which is preliminary data.</text>
</comment>
<dbReference type="SUPFAM" id="SSF75217">
    <property type="entry name" value="alpha/beta knot"/>
    <property type="match status" value="1"/>
</dbReference>
<evidence type="ECO:0000256" key="1">
    <source>
        <dbReference type="ARBA" id="ARBA00004496"/>
    </source>
</evidence>
<comment type="function">
    <text evidence="8 10">Specifically methylates the N3 position of the uracil ring of uridine 1498 (m3U1498) in 16S rRNA. Acts on the fully assembled 30S ribosomal subunit.</text>
</comment>
<dbReference type="GO" id="GO:0005737">
    <property type="term" value="C:cytoplasm"/>
    <property type="evidence" value="ECO:0007669"/>
    <property type="project" value="UniProtKB-SubCell"/>
</dbReference>
<comment type="catalytic activity">
    <reaction evidence="9 10">
        <text>uridine(1498) in 16S rRNA + S-adenosyl-L-methionine = N(3)-methyluridine(1498) in 16S rRNA + S-adenosyl-L-homocysteine + H(+)</text>
        <dbReference type="Rhea" id="RHEA:42920"/>
        <dbReference type="Rhea" id="RHEA-COMP:10283"/>
        <dbReference type="Rhea" id="RHEA-COMP:10284"/>
        <dbReference type="ChEBI" id="CHEBI:15378"/>
        <dbReference type="ChEBI" id="CHEBI:57856"/>
        <dbReference type="ChEBI" id="CHEBI:59789"/>
        <dbReference type="ChEBI" id="CHEBI:65315"/>
        <dbReference type="ChEBI" id="CHEBI:74502"/>
        <dbReference type="EC" id="2.1.1.193"/>
    </reaction>
</comment>
<dbReference type="EC" id="2.1.1.193" evidence="10"/>
<evidence type="ECO:0000313" key="12">
    <source>
        <dbReference type="EMBL" id="PZR04723.1"/>
    </source>
</evidence>
<proteinExistence type="inferred from homology"/>
<keyword evidence="3 10" id="KW-0963">Cytoplasm</keyword>
<dbReference type="NCBIfam" id="NF008700">
    <property type="entry name" value="PRK11713.5-4"/>
    <property type="match status" value="1"/>
</dbReference>
<evidence type="ECO:0000256" key="7">
    <source>
        <dbReference type="ARBA" id="ARBA00022691"/>
    </source>
</evidence>
<evidence type="ECO:0000256" key="8">
    <source>
        <dbReference type="ARBA" id="ARBA00025699"/>
    </source>
</evidence>
<dbReference type="Proteomes" id="UP000249061">
    <property type="component" value="Unassembled WGS sequence"/>
</dbReference>
<comment type="subcellular location">
    <subcellularLocation>
        <location evidence="1 10">Cytoplasm</location>
    </subcellularLocation>
</comment>
<feature type="domain" description="Ribosomal RNA small subunit methyltransferase E methyltransferase" evidence="11">
    <location>
        <begin position="71"/>
        <end position="232"/>
    </location>
</feature>
<name>A0A2W5SVB8_9BACT</name>
<sequence length="237" mass="25825">MNLLLLRAEEVSADGIVRLEGRRLEHLREVLRVQKGQTIRVGIHGGLMGTAEVLSADTLKVNVTEAPPPRANVSLILAVPRPKQLKRVIPAVASLGVDRVVLINAARVEKSYFDSKVLNAEFLDSLVDLGLEQACDTVPPQLIVRERLKPFIEDELATWAPASAVRQIPHPYAERALGPVPHEQHVVLAIGPDGGWVPYEVELFQKNGFTPVSLGRRVLRGEVAVPTVLGALRAAIP</sequence>
<keyword evidence="4 10" id="KW-0698">rRNA processing</keyword>
<dbReference type="NCBIfam" id="TIGR00046">
    <property type="entry name" value="RsmE family RNA methyltransferase"/>
    <property type="match status" value="1"/>
</dbReference>
<evidence type="ECO:0000256" key="10">
    <source>
        <dbReference type="PIRNR" id="PIRNR015601"/>
    </source>
</evidence>
<evidence type="ECO:0000256" key="5">
    <source>
        <dbReference type="ARBA" id="ARBA00022603"/>
    </source>
</evidence>
<dbReference type="PANTHER" id="PTHR30027:SF3">
    <property type="entry name" value="16S RRNA (URACIL(1498)-N(3))-METHYLTRANSFERASE"/>
    <property type="match status" value="1"/>
</dbReference>
<dbReference type="EMBL" id="QFQP01000053">
    <property type="protein sequence ID" value="PZR04723.1"/>
    <property type="molecule type" value="Genomic_DNA"/>
</dbReference>
<dbReference type="InterPro" id="IPR006700">
    <property type="entry name" value="RsmE"/>
</dbReference>
<dbReference type="Gene3D" id="3.40.1280.10">
    <property type="match status" value="1"/>
</dbReference>
<dbReference type="GO" id="GO:0070042">
    <property type="term" value="F:rRNA (uridine-N3-)-methyltransferase activity"/>
    <property type="evidence" value="ECO:0007669"/>
    <property type="project" value="TreeGrafter"/>
</dbReference>
<dbReference type="Pfam" id="PF04452">
    <property type="entry name" value="Methyltrans_RNA"/>
    <property type="match status" value="1"/>
</dbReference>
<reference evidence="12 13" key="1">
    <citation type="submission" date="2017-08" db="EMBL/GenBank/DDBJ databases">
        <title>Infants hospitalized years apart are colonized by the same room-sourced microbial strains.</title>
        <authorList>
            <person name="Brooks B."/>
            <person name="Olm M.R."/>
            <person name="Firek B.A."/>
            <person name="Baker R."/>
            <person name="Thomas B.C."/>
            <person name="Morowitz M.J."/>
            <person name="Banfield J.F."/>
        </authorList>
    </citation>
    <scope>NUCLEOTIDE SEQUENCE [LARGE SCALE GENOMIC DNA]</scope>
    <source>
        <strain evidence="12">S2_003_000_R2_14</strain>
    </source>
</reference>
<dbReference type="PIRSF" id="PIRSF015601">
    <property type="entry name" value="MTase_slr0722"/>
    <property type="match status" value="1"/>
</dbReference>
<dbReference type="InterPro" id="IPR029026">
    <property type="entry name" value="tRNA_m1G_MTases_N"/>
</dbReference>
<dbReference type="CDD" id="cd18084">
    <property type="entry name" value="RsmE-like"/>
    <property type="match status" value="1"/>
</dbReference>
<evidence type="ECO:0000259" key="11">
    <source>
        <dbReference type="Pfam" id="PF04452"/>
    </source>
</evidence>
<dbReference type="InterPro" id="IPR029028">
    <property type="entry name" value="Alpha/beta_knot_MTases"/>
</dbReference>
<evidence type="ECO:0000256" key="6">
    <source>
        <dbReference type="ARBA" id="ARBA00022679"/>
    </source>
</evidence>
<comment type="similarity">
    <text evidence="2 10">Belongs to the RNA methyltransferase RsmE family.</text>
</comment>
<gene>
    <name evidence="12" type="ORF">DI536_33720</name>
</gene>
<dbReference type="InterPro" id="IPR046886">
    <property type="entry name" value="RsmE_MTase_dom"/>
</dbReference>
<organism evidence="12 13">
    <name type="scientific">Archangium gephyra</name>
    <dbReference type="NCBI Taxonomy" id="48"/>
    <lineage>
        <taxon>Bacteria</taxon>
        <taxon>Pseudomonadati</taxon>
        <taxon>Myxococcota</taxon>
        <taxon>Myxococcia</taxon>
        <taxon>Myxococcales</taxon>
        <taxon>Cystobacterineae</taxon>
        <taxon>Archangiaceae</taxon>
        <taxon>Archangium</taxon>
    </lineage>
</organism>
<keyword evidence="5 10" id="KW-0489">Methyltransferase</keyword>
<keyword evidence="6 10" id="KW-0808">Transferase</keyword>
<evidence type="ECO:0000313" key="13">
    <source>
        <dbReference type="Proteomes" id="UP000249061"/>
    </source>
</evidence>